<name>H0I2G5_9HYPH</name>
<reference evidence="2 3" key="1">
    <citation type="journal article" date="2012" name="J. Bacteriol.">
        <title>Draft Genome Sequence of Mesorhizobium alhagi CCNWXJ12-2T, a Novel Salt-Resistant Species Isolated from the Desert of Northwestern China.</title>
        <authorList>
            <person name="Zhou M."/>
            <person name="Chen W."/>
            <person name="Chen H."/>
            <person name="Wei G."/>
        </authorList>
    </citation>
    <scope>NUCLEOTIDE SEQUENCE [LARGE SCALE GENOMIC DNA]</scope>
    <source>
        <strain evidence="2 3">CCNWXJ12-2</strain>
    </source>
</reference>
<evidence type="ECO:0000259" key="1">
    <source>
        <dbReference type="Pfam" id="PF21834"/>
    </source>
</evidence>
<dbReference type="InterPro" id="IPR054189">
    <property type="entry name" value="DUF6894"/>
</dbReference>
<keyword evidence="3" id="KW-1185">Reference proteome</keyword>
<evidence type="ECO:0000313" key="3">
    <source>
        <dbReference type="Proteomes" id="UP000003250"/>
    </source>
</evidence>
<dbReference type="Pfam" id="PF21834">
    <property type="entry name" value="DUF6894"/>
    <property type="match status" value="1"/>
</dbReference>
<sequence length="66" mass="7430">MALSLYYLDLRNNDRLFSDTEGTWLAGDRNAARTEAFSALIDYAREVTPTVMRRLAVEVGDENSTS</sequence>
<gene>
    <name evidence="2" type="ORF">MAXJ12_33344</name>
</gene>
<dbReference type="Proteomes" id="UP000003250">
    <property type="component" value="Unassembled WGS sequence"/>
</dbReference>
<proteinExistence type="predicted"/>
<accession>H0I2G5</accession>
<dbReference type="RefSeq" id="WP_008840222.1">
    <property type="nucleotide sequence ID" value="NZ_AHAM01000300.1"/>
</dbReference>
<protein>
    <recommendedName>
        <fullName evidence="1">DUF6894 domain-containing protein</fullName>
    </recommendedName>
</protein>
<dbReference type="AlphaFoldDB" id="H0I2G5"/>
<dbReference type="PATRIC" id="fig|1107882.3.peg.6440"/>
<feature type="domain" description="DUF6894" evidence="1">
    <location>
        <begin position="5"/>
        <end position="64"/>
    </location>
</feature>
<organism evidence="2 3">
    <name type="scientific">Mesorhizobium alhagi CCNWXJ12-2</name>
    <dbReference type="NCBI Taxonomy" id="1107882"/>
    <lineage>
        <taxon>Bacteria</taxon>
        <taxon>Pseudomonadati</taxon>
        <taxon>Pseudomonadota</taxon>
        <taxon>Alphaproteobacteria</taxon>
        <taxon>Hyphomicrobiales</taxon>
        <taxon>Phyllobacteriaceae</taxon>
        <taxon>Allomesorhizobium</taxon>
    </lineage>
</organism>
<evidence type="ECO:0000313" key="2">
    <source>
        <dbReference type="EMBL" id="EHK52875.1"/>
    </source>
</evidence>
<dbReference type="EMBL" id="AHAM01000300">
    <property type="protein sequence ID" value="EHK52875.1"/>
    <property type="molecule type" value="Genomic_DNA"/>
</dbReference>